<evidence type="ECO:0000313" key="2">
    <source>
        <dbReference type="EMBL" id="KFD65412.1"/>
    </source>
</evidence>
<protein>
    <submittedName>
        <fullName evidence="2">Uncharacterized protein</fullName>
    </submittedName>
</protein>
<gene>
    <name evidence="1" type="ORF">M513_08770</name>
    <name evidence="2" type="ORF">M514_08770</name>
</gene>
<dbReference type="AlphaFoldDB" id="A0A085N7G6"/>
<sequence>MCAFMQFRGAACTVSGALLLELENQNLSFADVAVLRISKMHGANSNVLPTVSYSDQCTKLAATGKVLLASYFSIFPSMQHSEAVGDGSHHAHYLYRITSDLMAYLL</sequence>
<proteinExistence type="predicted"/>
<evidence type="ECO:0000313" key="3">
    <source>
        <dbReference type="Proteomes" id="UP000030764"/>
    </source>
</evidence>
<dbReference type="Proteomes" id="UP000030758">
    <property type="component" value="Unassembled WGS sequence"/>
</dbReference>
<name>A0A085N7G6_9BILA</name>
<keyword evidence="3" id="KW-1185">Reference proteome</keyword>
<dbReference type="EMBL" id="KL363254">
    <property type="protein sequence ID" value="KFD50388.1"/>
    <property type="molecule type" value="Genomic_DNA"/>
</dbReference>
<dbReference type="Proteomes" id="UP000030764">
    <property type="component" value="Unassembled WGS sequence"/>
</dbReference>
<accession>A0A085N7G6</accession>
<evidence type="ECO:0000313" key="1">
    <source>
        <dbReference type="EMBL" id="KFD50388.1"/>
    </source>
</evidence>
<reference evidence="2 3" key="1">
    <citation type="journal article" date="2014" name="Nat. Genet.">
        <title>Genome and transcriptome of the porcine whipworm Trichuris suis.</title>
        <authorList>
            <person name="Jex A.R."/>
            <person name="Nejsum P."/>
            <person name="Schwarz E.M."/>
            <person name="Hu L."/>
            <person name="Young N.D."/>
            <person name="Hall R.S."/>
            <person name="Korhonen P.K."/>
            <person name="Liao S."/>
            <person name="Thamsborg S."/>
            <person name="Xia J."/>
            <person name="Xu P."/>
            <person name="Wang S."/>
            <person name="Scheerlinck J.P."/>
            <person name="Hofmann A."/>
            <person name="Sternberg P.W."/>
            <person name="Wang J."/>
            <person name="Gasser R.B."/>
        </authorList>
    </citation>
    <scope>NUCLEOTIDE SEQUENCE [LARGE SCALE GENOMIC DNA]</scope>
    <source>
        <strain evidence="2">DCEP-RM93F</strain>
        <strain evidence="1">DCEP-RM93M</strain>
    </source>
</reference>
<organism evidence="2">
    <name type="scientific">Trichuris suis</name>
    <name type="common">pig whipworm</name>
    <dbReference type="NCBI Taxonomy" id="68888"/>
    <lineage>
        <taxon>Eukaryota</taxon>
        <taxon>Metazoa</taxon>
        <taxon>Ecdysozoa</taxon>
        <taxon>Nematoda</taxon>
        <taxon>Enoplea</taxon>
        <taxon>Dorylaimia</taxon>
        <taxon>Trichinellida</taxon>
        <taxon>Trichuridae</taxon>
        <taxon>Trichuris</taxon>
    </lineage>
</organism>
<dbReference type="EMBL" id="KL367539">
    <property type="protein sequence ID" value="KFD65412.1"/>
    <property type="molecule type" value="Genomic_DNA"/>
</dbReference>